<sequence length="122" mass="14182">MKDKSTKQPWPRSAKITVWVLGVVLALSFVWHMSFRIVAYDYLCNLERELSGYKVIEDYSKFDAENDVKLGINRKEGYMLGANGEKLDIPFEFLEISPDVFTAAQWESERKAFKFCFPLLSE</sequence>
<dbReference type="Proteomes" id="UP001062263">
    <property type="component" value="Chromosome"/>
</dbReference>
<keyword evidence="2" id="KW-1185">Reference proteome</keyword>
<dbReference type="EMBL" id="AP025943">
    <property type="protein sequence ID" value="BDL43950.1"/>
    <property type="molecule type" value="Genomic_DNA"/>
</dbReference>
<evidence type="ECO:0008006" key="3">
    <source>
        <dbReference type="Google" id="ProtNLM"/>
    </source>
</evidence>
<proteinExistence type="predicted"/>
<organism evidence="1 2">
    <name type="scientific">Akkermansia biwaensis</name>
    <dbReference type="NCBI Taxonomy" id="2946555"/>
    <lineage>
        <taxon>Bacteria</taxon>
        <taxon>Pseudomonadati</taxon>
        <taxon>Verrucomicrobiota</taxon>
        <taxon>Verrucomicrobiia</taxon>
        <taxon>Verrucomicrobiales</taxon>
        <taxon>Akkermansiaceae</taxon>
        <taxon>Akkermansia</taxon>
    </lineage>
</organism>
<evidence type="ECO:0000313" key="2">
    <source>
        <dbReference type="Proteomes" id="UP001062263"/>
    </source>
</evidence>
<protein>
    <recommendedName>
        <fullName evidence="3">Penicillin-binding protein dimerisation domain-containing protein</fullName>
    </recommendedName>
</protein>
<reference evidence="1" key="1">
    <citation type="submission" date="2022-06" db="EMBL/GenBank/DDBJ databases">
        <title>Akkermansia biwalacus sp. nov., an anaerobic mucin-degrading bacterium isolated from human intestine.</title>
        <authorList>
            <person name="Kobayashi Y."/>
            <person name="Inoue S."/>
            <person name="Kawahara T."/>
            <person name="Kohda N."/>
        </authorList>
    </citation>
    <scope>NUCLEOTIDE SEQUENCE</scope>
    <source>
        <strain evidence="1">WON2089</strain>
    </source>
</reference>
<name>A0ABM7ZGV6_9BACT</name>
<accession>A0ABM7ZGV6</accession>
<gene>
    <name evidence="1" type="ORF">Abiwalacus_15240</name>
</gene>
<evidence type="ECO:0000313" key="1">
    <source>
        <dbReference type="EMBL" id="BDL43950.1"/>
    </source>
</evidence>
<dbReference type="RefSeq" id="WP_215435247.1">
    <property type="nucleotide sequence ID" value="NZ_AP025943.1"/>
</dbReference>